<feature type="domain" description="Phospholipase D-like" evidence="1">
    <location>
        <begin position="367"/>
        <end position="470"/>
    </location>
</feature>
<comment type="caution">
    <text evidence="2">The sequence shown here is derived from an EMBL/GenBank/DDBJ whole genome shotgun (WGS) entry which is preliminary data.</text>
</comment>
<gene>
    <name evidence="2" type="ORF">PRLR5076_03950</name>
</gene>
<keyword evidence="3" id="KW-1185">Reference proteome</keyword>
<organism evidence="2 3">
    <name type="scientific">Prevotella lacticifex</name>
    <dbReference type="NCBI Taxonomy" id="2854755"/>
    <lineage>
        <taxon>Bacteria</taxon>
        <taxon>Pseudomonadati</taxon>
        <taxon>Bacteroidota</taxon>
        <taxon>Bacteroidia</taxon>
        <taxon>Bacteroidales</taxon>
        <taxon>Prevotellaceae</taxon>
        <taxon>Prevotella</taxon>
    </lineage>
</organism>
<dbReference type="NCBIfam" id="NF040700">
    <property type="entry name" value="VPA1262_N_dom"/>
    <property type="match status" value="1"/>
</dbReference>
<dbReference type="Gene3D" id="3.30.870.10">
    <property type="entry name" value="Endonuclease Chain A"/>
    <property type="match status" value="1"/>
</dbReference>
<protein>
    <recommendedName>
        <fullName evidence="1">Phospholipase D-like domain-containing protein</fullName>
    </recommendedName>
</protein>
<reference evidence="2" key="1">
    <citation type="journal article" date="2022" name="Int. J. Syst. Evol. Microbiol.">
        <title>Prevotella lacticifex sp. nov., isolated from the rumen of cows.</title>
        <authorList>
            <person name="Shinkai T."/>
            <person name="Ikeyama N."/>
            <person name="Kumagai M."/>
            <person name="Ohmori H."/>
            <person name="Sakamoto M."/>
            <person name="Ohkuma M."/>
            <person name="Mitsumori M."/>
        </authorList>
    </citation>
    <scope>NUCLEOTIDE SEQUENCE</scope>
    <source>
        <strain evidence="2">R5076</strain>
    </source>
</reference>
<sequence length="508" mass="58126">MDLKSIIGKCAIRHSLLLRSENTKQYYLLLGIVDVVEPDMQDFPADKRKMVCERSHNSSGRNPYNLYYTEDVITLSESFLKDTENAYNVDTDTIQILSPDGFRLYPNSSNSFLPSFDDSNNLLRQMLPKRDCGCGVHVLRGNSAAIDKLLKENKYLMEQLAELSCKYLHTDVGRYTNVLGNIYITHYHPEFRTVDWRVCSSLKGLLGKIKYRKEGGERYKCFATNTDRNGLILESSEVEFHTGDRFIFIPFHTEIDQIGITIVDAEGQIVYAKEKMAFIRSISIGMGINSVNVVLKGKDNNGNETTELIPKYSSIHSVIGEGGTQDNTFVADTKSFEQAEKELRFIFFDGDKDRKEDNLKKARDVLMKILNTANRRIIICDPYFGANELYHYVFPQSSLDVNVWILTSKNIDKIQAKTLKEAQDKYNLITDSNKVTCRVMRGKSDLHDRFLIVDDRVWILGTSFNNFGERATSVALIPEESRKRIISKIEAWWFDKNITEDLGSYAAN</sequence>
<dbReference type="Proteomes" id="UP000825483">
    <property type="component" value="Unassembled WGS sequence"/>
</dbReference>
<dbReference type="GeneID" id="72468449"/>
<evidence type="ECO:0000313" key="2">
    <source>
        <dbReference type="EMBL" id="GJG57544.1"/>
    </source>
</evidence>
<dbReference type="EMBL" id="BPUB01000001">
    <property type="protein sequence ID" value="GJG57544.1"/>
    <property type="molecule type" value="Genomic_DNA"/>
</dbReference>
<dbReference type="AlphaFoldDB" id="A0A9R1CWC9"/>
<name>A0A9R1CWC9_9BACT</name>
<dbReference type="RefSeq" id="WP_223929522.1">
    <property type="nucleotide sequence ID" value="NZ_BPTU01000003.1"/>
</dbReference>
<evidence type="ECO:0000259" key="1">
    <source>
        <dbReference type="Pfam" id="PF13091"/>
    </source>
</evidence>
<dbReference type="InterPro" id="IPR025202">
    <property type="entry name" value="PLD-like_dom"/>
</dbReference>
<accession>A0A9R1CWC9</accession>
<proteinExistence type="predicted"/>
<dbReference type="Pfam" id="PF13091">
    <property type="entry name" value="PLDc_2"/>
    <property type="match status" value="1"/>
</dbReference>
<dbReference type="SUPFAM" id="SSF56024">
    <property type="entry name" value="Phospholipase D/nuclease"/>
    <property type="match status" value="1"/>
</dbReference>
<evidence type="ECO:0000313" key="3">
    <source>
        <dbReference type="Proteomes" id="UP000825483"/>
    </source>
</evidence>